<protein>
    <submittedName>
        <fullName evidence="1">Uncharacterized protein</fullName>
    </submittedName>
</protein>
<dbReference type="Proteomes" id="UP000250572">
    <property type="component" value="Unassembled WGS sequence"/>
</dbReference>
<evidence type="ECO:0000313" key="1">
    <source>
        <dbReference type="EMBL" id="PWA20304.1"/>
    </source>
</evidence>
<evidence type="ECO:0000313" key="2">
    <source>
        <dbReference type="Proteomes" id="UP000250572"/>
    </source>
</evidence>
<proteinExistence type="predicted"/>
<reference evidence="1 2" key="1">
    <citation type="journal article" date="2018" name="G3 (Bethesda)">
        <title>A High-Quality Reference Genome for the Invasive Mosquitofish Gambusia affinis Using a Chicago Library.</title>
        <authorList>
            <person name="Hoffberg S.L."/>
            <person name="Troendle N.J."/>
            <person name="Glenn T.C."/>
            <person name="Mahmud O."/>
            <person name="Louha S."/>
            <person name="Chalopin D."/>
            <person name="Bennetzen J.L."/>
            <person name="Mauricio R."/>
        </authorList>
    </citation>
    <scope>NUCLEOTIDE SEQUENCE [LARGE SCALE GENOMIC DNA]</scope>
    <source>
        <strain evidence="1">NE01/NJP1002.9</strain>
        <tissue evidence="1">Muscle</tissue>
    </source>
</reference>
<accession>A0A315VC32</accession>
<organism evidence="1 2">
    <name type="scientific">Gambusia affinis</name>
    <name type="common">Western mosquitofish</name>
    <name type="synonym">Heterandria affinis</name>
    <dbReference type="NCBI Taxonomy" id="33528"/>
    <lineage>
        <taxon>Eukaryota</taxon>
        <taxon>Metazoa</taxon>
        <taxon>Chordata</taxon>
        <taxon>Craniata</taxon>
        <taxon>Vertebrata</taxon>
        <taxon>Euteleostomi</taxon>
        <taxon>Actinopterygii</taxon>
        <taxon>Neopterygii</taxon>
        <taxon>Teleostei</taxon>
        <taxon>Neoteleostei</taxon>
        <taxon>Acanthomorphata</taxon>
        <taxon>Ovalentaria</taxon>
        <taxon>Atherinomorphae</taxon>
        <taxon>Cyprinodontiformes</taxon>
        <taxon>Poeciliidae</taxon>
        <taxon>Poeciliinae</taxon>
        <taxon>Gambusia</taxon>
    </lineage>
</organism>
<comment type="caution">
    <text evidence="1">The sequence shown here is derived from an EMBL/GenBank/DDBJ whole genome shotgun (WGS) entry which is preliminary data.</text>
</comment>
<dbReference type="EMBL" id="NHOQ01001971">
    <property type="protein sequence ID" value="PWA20304.1"/>
    <property type="molecule type" value="Genomic_DNA"/>
</dbReference>
<dbReference type="AlphaFoldDB" id="A0A315VC32"/>
<name>A0A315VC32_GAMAF</name>
<sequence>MNLPLLLPGLGDRSLHLQMALQQHSDRWNHVLHVLVMVQGWRDFLVPLRCRWGGTLLIDQLVSRNRGQTWHTTVTSR</sequence>
<keyword evidence="2" id="KW-1185">Reference proteome</keyword>
<gene>
    <name evidence="1" type="ORF">CCH79_00003516</name>
</gene>